<dbReference type="OrthoDB" id="9813612at2"/>
<reference evidence="12" key="1">
    <citation type="submission" date="2016-10" db="EMBL/GenBank/DDBJ databases">
        <authorList>
            <person name="Varghese N."/>
            <person name="Submissions S."/>
        </authorList>
    </citation>
    <scope>NUCLEOTIDE SEQUENCE [LARGE SCALE GENOMIC DNA]</scope>
    <source>
        <strain evidence="12">DSM 17044</strain>
    </source>
</reference>
<dbReference type="RefSeq" id="WP_075006132.1">
    <property type="nucleotide sequence ID" value="NZ_FOAP01000004.1"/>
</dbReference>
<dbReference type="Proteomes" id="UP000182719">
    <property type="component" value="Unassembled WGS sequence"/>
</dbReference>
<evidence type="ECO:0000256" key="3">
    <source>
        <dbReference type="ARBA" id="ARBA00007970"/>
    </source>
</evidence>
<keyword evidence="12" id="KW-1185">Reference proteome</keyword>
<accession>A0A1H7MPH2</accession>
<gene>
    <name evidence="9" type="primary">hisC</name>
    <name evidence="11" type="ORF">SAMN05444354_10463</name>
</gene>
<evidence type="ECO:0000313" key="11">
    <source>
        <dbReference type="EMBL" id="SEL13132.1"/>
    </source>
</evidence>
<comment type="pathway">
    <text evidence="2 9">Amino-acid biosynthesis; L-histidine biosynthesis; L-histidine from 5-phospho-alpha-D-ribose 1-diphosphate: step 7/9.</text>
</comment>
<evidence type="ECO:0000256" key="7">
    <source>
        <dbReference type="ARBA" id="ARBA00022898"/>
    </source>
</evidence>
<comment type="catalytic activity">
    <reaction evidence="8 9">
        <text>L-histidinol phosphate + 2-oxoglutarate = 3-(imidazol-4-yl)-2-oxopropyl phosphate + L-glutamate</text>
        <dbReference type="Rhea" id="RHEA:23744"/>
        <dbReference type="ChEBI" id="CHEBI:16810"/>
        <dbReference type="ChEBI" id="CHEBI:29985"/>
        <dbReference type="ChEBI" id="CHEBI:57766"/>
        <dbReference type="ChEBI" id="CHEBI:57980"/>
        <dbReference type="EC" id="2.6.1.9"/>
    </reaction>
</comment>
<evidence type="ECO:0000256" key="1">
    <source>
        <dbReference type="ARBA" id="ARBA00001933"/>
    </source>
</evidence>
<evidence type="ECO:0000256" key="4">
    <source>
        <dbReference type="ARBA" id="ARBA00011738"/>
    </source>
</evidence>
<evidence type="ECO:0000256" key="9">
    <source>
        <dbReference type="HAMAP-Rule" id="MF_01023"/>
    </source>
</evidence>
<keyword evidence="6 9" id="KW-0808">Transferase</keyword>
<evidence type="ECO:0000256" key="8">
    <source>
        <dbReference type="ARBA" id="ARBA00047481"/>
    </source>
</evidence>
<dbReference type="SUPFAM" id="SSF53383">
    <property type="entry name" value="PLP-dependent transferases"/>
    <property type="match status" value="1"/>
</dbReference>
<dbReference type="PANTHER" id="PTHR43643:SF3">
    <property type="entry name" value="HISTIDINOL-PHOSPHATE AMINOTRANSFERASE"/>
    <property type="match status" value="1"/>
</dbReference>
<dbReference type="AlphaFoldDB" id="A0A1H7MPH2"/>
<evidence type="ECO:0000256" key="2">
    <source>
        <dbReference type="ARBA" id="ARBA00005011"/>
    </source>
</evidence>
<evidence type="ECO:0000313" key="12">
    <source>
        <dbReference type="Proteomes" id="UP000182719"/>
    </source>
</evidence>
<comment type="similarity">
    <text evidence="3 9">Belongs to the class-II pyridoxal-phosphate-dependent aminotransferase family. Histidinol-phosphate aminotransferase subfamily.</text>
</comment>
<dbReference type="InterPro" id="IPR015424">
    <property type="entry name" value="PyrdxlP-dep_Trfase"/>
</dbReference>
<dbReference type="GO" id="GO:0000105">
    <property type="term" value="P:L-histidine biosynthetic process"/>
    <property type="evidence" value="ECO:0007669"/>
    <property type="project" value="UniProtKB-UniRule"/>
</dbReference>
<dbReference type="InterPro" id="IPR005861">
    <property type="entry name" value="HisP_aminotrans"/>
</dbReference>
<dbReference type="GO" id="GO:0004400">
    <property type="term" value="F:histidinol-phosphate transaminase activity"/>
    <property type="evidence" value="ECO:0007669"/>
    <property type="project" value="UniProtKB-UniRule"/>
</dbReference>
<evidence type="ECO:0000256" key="6">
    <source>
        <dbReference type="ARBA" id="ARBA00022679"/>
    </source>
</evidence>
<dbReference type="InterPro" id="IPR015422">
    <property type="entry name" value="PyrdxlP-dep_Trfase_small"/>
</dbReference>
<keyword evidence="7 9" id="KW-0663">Pyridoxal phosphate</keyword>
<dbReference type="HAMAP" id="MF_01023">
    <property type="entry name" value="HisC_aminotrans_2"/>
    <property type="match status" value="1"/>
</dbReference>
<evidence type="ECO:0000256" key="5">
    <source>
        <dbReference type="ARBA" id="ARBA00022576"/>
    </source>
</evidence>
<feature type="modified residue" description="N6-(pyridoxal phosphate)lysine" evidence="9">
    <location>
        <position position="206"/>
    </location>
</feature>
<dbReference type="Gene3D" id="3.90.1150.10">
    <property type="entry name" value="Aspartate Aminotransferase, domain 1"/>
    <property type="match status" value="1"/>
</dbReference>
<keyword evidence="9" id="KW-0368">Histidine biosynthesis</keyword>
<dbReference type="EC" id="2.6.1.9" evidence="9"/>
<dbReference type="InterPro" id="IPR050106">
    <property type="entry name" value="HistidinolP_aminotransfase"/>
</dbReference>
<protein>
    <recommendedName>
        <fullName evidence="9">Histidinol-phosphate aminotransferase</fullName>
        <ecNumber evidence="9">2.6.1.9</ecNumber>
    </recommendedName>
    <alternativeName>
        <fullName evidence="9">Imidazole acetol-phosphate transaminase</fullName>
    </alternativeName>
</protein>
<dbReference type="GO" id="GO:0030170">
    <property type="term" value="F:pyridoxal phosphate binding"/>
    <property type="evidence" value="ECO:0007669"/>
    <property type="project" value="InterPro"/>
</dbReference>
<dbReference type="Gene3D" id="3.40.640.10">
    <property type="entry name" value="Type I PLP-dependent aspartate aminotransferase-like (Major domain)"/>
    <property type="match status" value="1"/>
</dbReference>
<dbReference type="InterPro" id="IPR015421">
    <property type="entry name" value="PyrdxlP-dep_Trfase_major"/>
</dbReference>
<keyword evidence="9" id="KW-0028">Amino-acid biosynthesis</keyword>
<comment type="subunit">
    <text evidence="4 9">Homodimer.</text>
</comment>
<organism evidence="11 12">
    <name type="scientific">Stigmatella aurantiaca</name>
    <dbReference type="NCBI Taxonomy" id="41"/>
    <lineage>
        <taxon>Bacteria</taxon>
        <taxon>Pseudomonadati</taxon>
        <taxon>Myxococcota</taxon>
        <taxon>Myxococcia</taxon>
        <taxon>Myxococcales</taxon>
        <taxon>Cystobacterineae</taxon>
        <taxon>Archangiaceae</taxon>
        <taxon>Stigmatella</taxon>
    </lineage>
</organism>
<name>A0A1H7MPH2_STIAU</name>
<dbReference type="EMBL" id="FOAP01000004">
    <property type="protein sequence ID" value="SEL13132.1"/>
    <property type="molecule type" value="Genomic_DNA"/>
</dbReference>
<keyword evidence="5 9" id="KW-0032">Aminotransferase</keyword>
<dbReference type="PANTHER" id="PTHR43643">
    <property type="entry name" value="HISTIDINOL-PHOSPHATE AMINOTRANSFERASE 2"/>
    <property type="match status" value="1"/>
</dbReference>
<dbReference type="InterPro" id="IPR004839">
    <property type="entry name" value="Aminotransferase_I/II_large"/>
</dbReference>
<comment type="cofactor">
    <cofactor evidence="1 9">
        <name>pyridoxal 5'-phosphate</name>
        <dbReference type="ChEBI" id="CHEBI:597326"/>
    </cofactor>
</comment>
<sequence length="353" mass="38658">MKPVLLPPLDVPLTLELASNENPLGPSRRASKAIQDALLRINRYPERDCFATEERLARLHKLTPSHVVLGPGSFGVLRLLVEACMPAGSEAIHAEPSYPMYRALIHKVGGRPIAVPLTADHRHDLTAMGQAIGPATRLVIICNPNNPTGRPVSREELDAFMDQVPPHVMVVIDEAYYEYAEGPGLPNGIDWIRKGHNLVVLRTFSKVHGLAGLRIGYGIAQPQVAAMLRQLRDPFAVSSLAQVAAQAALDDRTHVAAVRVLNEQVRSELCAALDREGLHYIPSVTNFVMIQCGGDDVSLVERLAEQGVRVRPGTEYGMRGWLRVTVGTSEQTQRFLSTLLSCLDWSLVRASCP</sequence>
<feature type="domain" description="Aminotransferase class I/classII large" evidence="10">
    <location>
        <begin position="15"/>
        <end position="338"/>
    </location>
</feature>
<dbReference type="Pfam" id="PF00155">
    <property type="entry name" value="Aminotran_1_2"/>
    <property type="match status" value="1"/>
</dbReference>
<dbReference type="UniPathway" id="UPA00031">
    <property type="reaction ID" value="UER00012"/>
</dbReference>
<proteinExistence type="inferred from homology"/>
<dbReference type="CDD" id="cd00609">
    <property type="entry name" value="AAT_like"/>
    <property type="match status" value="1"/>
</dbReference>
<dbReference type="NCBIfam" id="TIGR01141">
    <property type="entry name" value="hisC"/>
    <property type="match status" value="1"/>
</dbReference>
<evidence type="ECO:0000259" key="10">
    <source>
        <dbReference type="Pfam" id="PF00155"/>
    </source>
</evidence>